<evidence type="ECO:0000259" key="3">
    <source>
        <dbReference type="Pfam" id="PF14534"/>
    </source>
</evidence>
<dbReference type="EMBL" id="JACHXZ010000003">
    <property type="protein sequence ID" value="MBB3169226.1"/>
    <property type="molecule type" value="Genomic_DNA"/>
</dbReference>
<keyword evidence="5" id="KW-1185">Reference proteome</keyword>
<name>A0A839UTD8_9GAMM</name>
<accession>A0A839UTD8</accession>
<protein>
    <recommendedName>
        <fullName evidence="3">DUF4440 domain-containing protein</fullName>
    </recommendedName>
</protein>
<keyword evidence="2" id="KW-0732">Signal</keyword>
<evidence type="ECO:0000256" key="1">
    <source>
        <dbReference type="SAM" id="MobiDB-lite"/>
    </source>
</evidence>
<dbReference type="Proteomes" id="UP000559987">
    <property type="component" value="Unassembled WGS sequence"/>
</dbReference>
<feature type="signal peptide" evidence="2">
    <location>
        <begin position="1"/>
        <end position="23"/>
    </location>
</feature>
<organism evidence="4 5">
    <name type="scientific">Simiduia aestuariiviva</name>
    <dbReference type="NCBI Taxonomy" id="1510459"/>
    <lineage>
        <taxon>Bacteria</taxon>
        <taxon>Pseudomonadati</taxon>
        <taxon>Pseudomonadota</taxon>
        <taxon>Gammaproteobacteria</taxon>
        <taxon>Cellvibrionales</taxon>
        <taxon>Cellvibrionaceae</taxon>
        <taxon>Simiduia</taxon>
    </lineage>
</organism>
<evidence type="ECO:0000313" key="4">
    <source>
        <dbReference type="EMBL" id="MBB3169226.1"/>
    </source>
</evidence>
<dbReference type="AlphaFoldDB" id="A0A839UTD8"/>
<gene>
    <name evidence="4" type="ORF">FHS30_002434</name>
</gene>
<dbReference type="Gene3D" id="3.10.450.50">
    <property type="match status" value="1"/>
</dbReference>
<evidence type="ECO:0000256" key="2">
    <source>
        <dbReference type="SAM" id="SignalP"/>
    </source>
</evidence>
<feature type="domain" description="DUF4440" evidence="3">
    <location>
        <begin position="31"/>
        <end position="143"/>
    </location>
</feature>
<proteinExistence type="predicted"/>
<feature type="region of interest" description="Disordered" evidence="1">
    <location>
        <begin position="158"/>
        <end position="177"/>
    </location>
</feature>
<dbReference type="RefSeq" id="WP_183910707.1">
    <property type="nucleotide sequence ID" value="NZ_JACHXZ010000003.1"/>
</dbReference>
<evidence type="ECO:0000313" key="5">
    <source>
        <dbReference type="Proteomes" id="UP000559987"/>
    </source>
</evidence>
<dbReference type="Pfam" id="PF14534">
    <property type="entry name" value="DUF4440"/>
    <property type="match status" value="1"/>
</dbReference>
<dbReference type="InterPro" id="IPR032710">
    <property type="entry name" value="NTF2-like_dom_sf"/>
</dbReference>
<dbReference type="InterPro" id="IPR027843">
    <property type="entry name" value="DUF4440"/>
</dbReference>
<comment type="caution">
    <text evidence="4">The sequence shown here is derived from an EMBL/GenBank/DDBJ whole genome shotgun (WGS) entry which is preliminary data.</text>
</comment>
<sequence length="177" mass="19380">MKWNLATACVSIVALGMAFNSWADALTEQMRALDAQLFDSFNRCAEPAQLAKHGSFFAVDVEFYHDQGGVTWDRASMLANTRDNACGNYTRHIQAETFQAFPIANFGAITRGVHGFCKRGADGCEGQADFVIVWRQQPEGWRVTRVLSFAHRATSQGAAPQRTESVINASQATGASQ</sequence>
<dbReference type="SUPFAM" id="SSF54427">
    <property type="entry name" value="NTF2-like"/>
    <property type="match status" value="1"/>
</dbReference>
<feature type="chain" id="PRO_5032528350" description="DUF4440 domain-containing protein" evidence="2">
    <location>
        <begin position="24"/>
        <end position="177"/>
    </location>
</feature>
<reference evidence="4 5" key="1">
    <citation type="submission" date="2020-08" db="EMBL/GenBank/DDBJ databases">
        <title>Genomic Encyclopedia of Type Strains, Phase III (KMG-III): the genomes of soil and plant-associated and newly described type strains.</title>
        <authorList>
            <person name="Whitman W."/>
        </authorList>
    </citation>
    <scope>NUCLEOTIDE SEQUENCE [LARGE SCALE GENOMIC DNA]</scope>
    <source>
        <strain evidence="4 5">CECT 8571</strain>
    </source>
</reference>